<reference evidence="2" key="1">
    <citation type="submission" date="2021-05" db="EMBL/GenBank/DDBJ databases">
        <authorList>
            <person name="Alioto T."/>
            <person name="Alioto T."/>
            <person name="Gomez Garrido J."/>
        </authorList>
    </citation>
    <scope>NUCLEOTIDE SEQUENCE</scope>
</reference>
<keyword evidence="1" id="KW-1133">Transmembrane helix</keyword>
<evidence type="ECO:0000256" key="1">
    <source>
        <dbReference type="SAM" id="Phobius"/>
    </source>
</evidence>
<name>A0A8D8AMK6_CULPI</name>
<dbReference type="EMBL" id="HBUE01034292">
    <property type="protein sequence ID" value="CAG6458193.1"/>
    <property type="molecule type" value="Transcribed_RNA"/>
</dbReference>
<evidence type="ECO:0000313" key="2">
    <source>
        <dbReference type="EMBL" id="CAG6458193.1"/>
    </source>
</evidence>
<organism evidence="2">
    <name type="scientific">Culex pipiens</name>
    <name type="common">House mosquito</name>
    <dbReference type="NCBI Taxonomy" id="7175"/>
    <lineage>
        <taxon>Eukaryota</taxon>
        <taxon>Metazoa</taxon>
        <taxon>Ecdysozoa</taxon>
        <taxon>Arthropoda</taxon>
        <taxon>Hexapoda</taxon>
        <taxon>Insecta</taxon>
        <taxon>Pterygota</taxon>
        <taxon>Neoptera</taxon>
        <taxon>Endopterygota</taxon>
        <taxon>Diptera</taxon>
        <taxon>Nematocera</taxon>
        <taxon>Culicoidea</taxon>
        <taxon>Culicidae</taxon>
        <taxon>Culicinae</taxon>
        <taxon>Culicini</taxon>
        <taxon>Culex</taxon>
        <taxon>Culex</taxon>
    </lineage>
</organism>
<protein>
    <submittedName>
        <fullName evidence="2">(northern house mosquito) hypothetical protein</fullName>
    </submittedName>
</protein>
<accession>A0A8D8AMK6</accession>
<feature type="transmembrane region" description="Helical" evidence="1">
    <location>
        <begin position="76"/>
        <end position="98"/>
    </location>
</feature>
<proteinExistence type="predicted"/>
<keyword evidence="1" id="KW-0812">Transmembrane</keyword>
<dbReference type="AlphaFoldDB" id="A0A8D8AMK6"/>
<sequence length="121" mass="13527">MLIQANVAQLPPADFLHSLVPRQLAKLVAVPNPMICALADSAWFAILLSSRLSMGVRSFRTCRLLLRYFANVRVQVALRLLFFPLLLISAVPATLVMLRFGEERHFTGVCNDFGQEIREGS</sequence>
<keyword evidence="1" id="KW-0472">Membrane</keyword>